<evidence type="ECO:0000313" key="3">
    <source>
        <dbReference type="Proteomes" id="UP000630097"/>
    </source>
</evidence>
<dbReference type="AlphaFoldDB" id="A0A8J3VBI2"/>
<keyword evidence="3" id="KW-1185">Reference proteome</keyword>
<gene>
    <name evidence="2" type="ORF">Pka01_71380</name>
</gene>
<accession>A0A8J3VBI2</accession>
<evidence type="ECO:0008006" key="4">
    <source>
        <dbReference type="Google" id="ProtNLM"/>
    </source>
</evidence>
<dbReference type="RefSeq" id="WP_203887296.1">
    <property type="nucleotide sequence ID" value="NZ_BAABHH010000030.1"/>
</dbReference>
<organism evidence="2 3">
    <name type="scientific">Planotetraspora kaengkrachanensis</name>
    <dbReference type="NCBI Taxonomy" id="575193"/>
    <lineage>
        <taxon>Bacteria</taxon>
        <taxon>Bacillati</taxon>
        <taxon>Actinomycetota</taxon>
        <taxon>Actinomycetes</taxon>
        <taxon>Streptosporangiales</taxon>
        <taxon>Streptosporangiaceae</taxon>
        <taxon>Planotetraspora</taxon>
    </lineage>
</organism>
<keyword evidence="1" id="KW-1133">Transmembrane helix</keyword>
<keyword evidence="1" id="KW-0472">Membrane</keyword>
<feature type="transmembrane region" description="Helical" evidence="1">
    <location>
        <begin position="7"/>
        <end position="32"/>
    </location>
</feature>
<evidence type="ECO:0000256" key="1">
    <source>
        <dbReference type="SAM" id="Phobius"/>
    </source>
</evidence>
<keyword evidence="1" id="KW-0812">Transmembrane</keyword>
<dbReference type="EMBL" id="BONV01000046">
    <property type="protein sequence ID" value="GIG84011.1"/>
    <property type="molecule type" value="Genomic_DNA"/>
</dbReference>
<reference evidence="2 3" key="1">
    <citation type="submission" date="2021-01" db="EMBL/GenBank/DDBJ databases">
        <title>Whole genome shotgun sequence of Planotetraspora kaengkrachanensis NBRC 104272.</title>
        <authorList>
            <person name="Komaki H."/>
            <person name="Tamura T."/>
        </authorList>
    </citation>
    <scope>NUCLEOTIDE SEQUENCE [LARGE SCALE GENOMIC DNA]</scope>
    <source>
        <strain evidence="2 3">NBRC 104272</strain>
    </source>
</reference>
<sequence>MATSDRVLAYLGSTKNIVGSALAIGGLVLHFVGLAGSLWPIVVGGLYGVGALLAPPDRVRLTISHAEVETRQLRADLDVLVSKVSAARFPEDVVARVGGLAGILRDILARAEALTSSPDQLHVVSQAIRDYLPTSLEAYANLPRSYALTRRGERERSAHEELISQLDLLEKGLATIADAVYKGDEQALRDQGRFLRDRFGGSQLDL</sequence>
<dbReference type="Proteomes" id="UP000630097">
    <property type="component" value="Unassembled WGS sequence"/>
</dbReference>
<protein>
    <recommendedName>
        <fullName evidence="4">5-bromo-4-chloroindolyl phosphate hydrolysis protein</fullName>
    </recommendedName>
</protein>
<proteinExistence type="predicted"/>
<comment type="caution">
    <text evidence="2">The sequence shown here is derived from an EMBL/GenBank/DDBJ whole genome shotgun (WGS) entry which is preliminary data.</text>
</comment>
<name>A0A8J3VBI2_9ACTN</name>
<evidence type="ECO:0000313" key="2">
    <source>
        <dbReference type="EMBL" id="GIG84011.1"/>
    </source>
</evidence>